<keyword evidence="2" id="KW-1185">Reference proteome</keyword>
<dbReference type="RefSeq" id="WP_102110983.1">
    <property type="nucleotide sequence ID" value="NZ_BMGN01000004.1"/>
</dbReference>
<evidence type="ECO:0000313" key="2">
    <source>
        <dbReference type="Proteomes" id="UP000234752"/>
    </source>
</evidence>
<sequence>MDVEAMATPETIIVDFVAKGDDEDTWKMVLVEGTWDMPVEHHLRLLQERLFICVDAALEGQLARKFPETTGKRIIIQVDCYEAPRTEVEDFFTRFATGIFSIPKYRDELEASSHVQDIRFEINFEVLDNLDTIH</sequence>
<dbReference type="Proteomes" id="UP000234752">
    <property type="component" value="Chromosome eg_1"/>
</dbReference>
<dbReference type="InterPro" id="IPR046702">
    <property type="entry name" value="DUF6572"/>
</dbReference>
<proteinExistence type="predicted"/>
<gene>
    <name evidence="1" type="ORF">C0V82_02480</name>
</gene>
<dbReference type="KEGG" id="ncb:C0V82_02480"/>
<name>A0A2K9N7Y0_9PROT</name>
<accession>A0A2K9N7Y0</accession>
<dbReference type="EMBL" id="CP025611">
    <property type="protein sequence ID" value="AUN29240.1"/>
    <property type="molecule type" value="Genomic_DNA"/>
</dbReference>
<reference evidence="1 2" key="1">
    <citation type="submission" date="2017-12" db="EMBL/GenBank/DDBJ databases">
        <title>Genomes of bacteria within cyanobacterial aggregates.</title>
        <authorList>
            <person name="Cai H."/>
        </authorList>
    </citation>
    <scope>NUCLEOTIDE SEQUENCE [LARGE SCALE GENOMIC DNA]</scope>
    <source>
        <strain evidence="1 2">TH16</strain>
    </source>
</reference>
<dbReference type="Pfam" id="PF20212">
    <property type="entry name" value="DUF6572"/>
    <property type="match status" value="1"/>
</dbReference>
<evidence type="ECO:0000313" key="1">
    <source>
        <dbReference type="EMBL" id="AUN29240.1"/>
    </source>
</evidence>
<organism evidence="1 2">
    <name type="scientific">Niveispirillum cyanobacteriorum</name>
    <dbReference type="NCBI Taxonomy" id="1612173"/>
    <lineage>
        <taxon>Bacteria</taxon>
        <taxon>Pseudomonadati</taxon>
        <taxon>Pseudomonadota</taxon>
        <taxon>Alphaproteobacteria</taxon>
        <taxon>Rhodospirillales</taxon>
        <taxon>Azospirillaceae</taxon>
        <taxon>Niveispirillum</taxon>
    </lineage>
</organism>
<dbReference type="AlphaFoldDB" id="A0A2K9N7Y0"/>
<dbReference type="OrthoDB" id="2229810at2"/>
<protein>
    <submittedName>
        <fullName evidence="1">Uncharacterized protein</fullName>
    </submittedName>
</protein>